<dbReference type="AlphaFoldDB" id="A0A6J1WAV6"/>
<dbReference type="KEGG" id="gmw:113510986"/>
<dbReference type="GeneID" id="113510986"/>
<dbReference type="Gene3D" id="3.40.50.790">
    <property type="match status" value="1"/>
</dbReference>
<dbReference type="InterPro" id="IPR028364">
    <property type="entry name" value="Ribosomal_uL1/biogenesis"/>
</dbReference>
<proteinExistence type="predicted"/>
<keyword evidence="2" id="KW-1185">Reference proteome</keyword>
<reference evidence="3" key="1">
    <citation type="submission" date="2025-08" db="UniProtKB">
        <authorList>
            <consortium name="RefSeq"/>
        </authorList>
    </citation>
    <scope>IDENTIFICATION</scope>
    <source>
        <tissue evidence="3">Whole larvae</tissue>
    </source>
</reference>
<evidence type="ECO:0000313" key="2">
    <source>
        <dbReference type="Proteomes" id="UP001652740"/>
    </source>
</evidence>
<gene>
    <name evidence="3" type="primary">LOC113510986</name>
</gene>
<dbReference type="OrthoDB" id="10251727at2759"/>
<dbReference type="Proteomes" id="UP001652740">
    <property type="component" value="Unplaced"/>
</dbReference>
<feature type="compositionally biased region" description="Acidic residues" evidence="1">
    <location>
        <begin position="373"/>
        <end position="388"/>
    </location>
</feature>
<dbReference type="SUPFAM" id="SSF56808">
    <property type="entry name" value="Ribosomal protein L1"/>
    <property type="match status" value="1"/>
</dbReference>
<evidence type="ECO:0000256" key="1">
    <source>
        <dbReference type="SAM" id="MobiDB-lite"/>
    </source>
</evidence>
<protein>
    <submittedName>
        <fullName evidence="3">Ribosomal L1 domain-containing protein CG13096</fullName>
    </submittedName>
</protein>
<sequence length="388" mass="44582">MLSVKQSAPKIAKRNKKQKSFKIEKLEKKTFKIVSEKESLNKNYLRTKNEEKKETSDSITKITKKKKTKYIMPSKSITNELVEQCLLVLEQLKMNTKKKNAIFDEETQIFAEINCIKIQNSKGNIKFVFPHSTCFSTNEVCLVTPDIKKGRKHDHEPTVDRWEELLRNANVTTVKTILPVRQLKVEYDQYELKRRLLTQHDFIMVDTRVLNHVSHLLGKMFFKKHNMIIPVRLNENEKIKKDIDIGLRTAMLRLNIGPTSTIVVGHTGMPREQIKENVLSLIQQLKNKYPGGEANIRSLALKLPLSLSLPLYITLRPSNLINPPKLVHKKPKNFAVVEDELSTIPDSTVKVAPDGTVHVKRPNSNSKSQVINEVDESDELEESEDDSE</sequence>
<dbReference type="InterPro" id="IPR023674">
    <property type="entry name" value="Ribosomal_uL1-like"/>
</dbReference>
<dbReference type="Gene3D" id="3.30.190.20">
    <property type="match status" value="1"/>
</dbReference>
<dbReference type="RefSeq" id="XP_026750339.1">
    <property type="nucleotide sequence ID" value="XM_026894538.3"/>
</dbReference>
<dbReference type="InParanoid" id="A0A6J1WAV6"/>
<organism evidence="2 3">
    <name type="scientific">Galleria mellonella</name>
    <name type="common">Greater wax moth</name>
    <dbReference type="NCBI Taxonomy" id="7137"/>
    <lineage>
        <taxon>Eukaryota</taxon>
        <taxon>Metazoa</taxon>
        <taxon>Ecdysozoa</taxon>
        <taxon>Arthropoda</taxon>
        <taxon>Hexapoda</taxon>
        <taxon>Insecta</taxon>
        <taxon>Pterygota</taxon>
        <taxon>Neoptera</taxon>
        <taxon>Endopterygota</taxon>
        <taxon>Lepidoptera</taxon>
        <taxon>Glossata</taxon>
        <taxon>Ditrysia</taxon>
        <taxon>Pyraloidea</taxon>
        <taxon>Pyralidae</taxon>
        <taxon>Galleriinae</taxon>
        <taxon>Galleria</taxon>
    </lineage>
</organism>
<evidence type="ECO:0000313" key="3">
    <source>
        <dbReference type="RefSeq" id="XP_026750339.1"/>
    </source>
</evidence>
<feature type="region of interest" description="Disordered" evidence="1">
    <location>
        <begin position="354"/>
        <end position="388"/>
    </location>
</feature>
<dbReference type="InterPro" id="IPR016095">
    <property type="entry name" value="Ribosomal_uL1_3-a/b-sand"/>
</dbReference>
<feature type="compositionally biased region" description="Polar residues" evidence="1">
    <location>
        <begin position="362"/>
        <end position="371"/>
    </location>
</feature>
<name>A0A6J1WAV6_GALME</name>
<accession>A0A6J1WAV6</accession>
<dbReference type="Pfam" id="PF00687">
    <property type="entry name" value="Ribosomal_L1"/>
    <property type="match status" value="1"/>
</dbReference>